<evidence type="ECO:0000313" key="1">
    <source>
        <dbReference type="EMBL" id="KAF2583814.1"/>
    </source>
</evidence>
<comment type="caution">
    <text evidence="1">The sequence shown here is derived from an EMBL/GenBank/DDBJ whole genome shotgun (WGS) entry which is preliminary data.</text>
</comment>
<accession>A0A8S9JP47</accession>
<name>A0A8S9JP47_BRACR</name>
<dbReference type="AlphaFoldDB" id="A0A8S9JP47"/>
<dbReference type="EMBL" id="QGKY02000246">
    <property type="protein sequence ID" value="KAF2583814.1"/>
    <property type="molecule type" value="Genomic_DNA"/>
</dbReference>
<proteinExistence type="predicted"/>
<protein>
    <submittedName>
        <fullName evidence="1">Uncharacterized protein</fullName>
    </submittedName>
</protein>
<sequence>MVMALNQIVVSLSSYAYRPRQARGSRSSIASSIRSATTVDDESLLSPMFKNSQRCN</sequence>
<gene>
    <name evidence="1" type="ORF">F2Q70_00037849</name>
</gene>
<reference evidence="1" key="1">
    <citation type="submission" date="2019-12" db="EMBL/GenBank/DDBJ databases">
        <title>Genome sequencing and annotation of Brassica cretica.</title>
        <authorList>
            <person name="Studholme D.J."/>
            <person name="Sarris P.F."/>
        </authorList>
    </citation>
    <scope>NUCLEOTIDE SEQUENCE</scope>
    <source>
        <strain evidence="1">PFS-102/07</strain>
        <tissue evidence="1">Leaf</tissue>
    </source>
</reference>
<organism evidence="1">
    <name type="scientific">Brassica cretica</name>
    <name type="common">Mustard</name>
    <dbReference type="NCBI Taxonomy" id="69181"/>
    <lineage>
        <taxon>Eukaryota</taxon>
        <taxon>Viridiplantae</taxon>
        <taxon>Streptophyta</taxon>
        <taxon>Embryophyta</taxon>
        <taxon>Tracheophyta</taxon>
        <taxon>Spermatophyta</taxon>
        <taxon>Magnoliopsida</taxon>
        <taxon>eudicotyledons</taxon>
        <taxon>Gunneridae</taxon>
        <taxon>Pentapetalae</taxon>
        <taxon>rosids</taxon>
        <taxon>malvids</taxon>
        <taxon>Brassicales</taxon>
        <taxon>Brassicaceae</taxon>
        <taxon>Brassiceae</taxon>
        <taxon>Brassica</taxon>
    </lineage>
</organism>